<dbReference type="EMBL" id="BMNW01000009">
    <property type="protein sequence ID" value="GGM23155.1"/>
    <property type="molecule type" value="Genomic_DNA"/>
</dbReference>
<reference evidence="5" key="1">
    <citation type="journal article" date="2019" name="Int. J. Syst. Evol. Microbiol.">
        <title>The Global Catalogue of Microorganisms (GCM) 10K type strain sequencing project: providing services to taxonomists for standard genome sequencing and annotation.</title>
        <authorList>
            <consortium name="The Broad Institute Genomics Platform"/>
            <consortium name="The Broad Institute Genome Sequencing Center for Infectious Disease"/>
            <person name="Wu L."/>
            <person name="Ma J."/>
        </authorList>
    </citation>
    <scope>NUCLEOTIDE SEQUENCE [LARGE SCALE GENOMIC DNA]</scope>
    <source>
        <strain evidence="5">JCM 13501</strain>
    </source>
</reference>
<dbReference type="Gene3D" id="3.40.630.30">
    <property type="match status" value="1"/>
</dbReference>
<dbReference type="CDD" id="cd04301">
    <property type="entry name" value="NAT_SF"/>
    <property type="match status" value="1"/>
</dbReference>
<dbReference type="InterPro" id="IPR016181">
    <property type="entry name" value="Acyl_CoA_acyltransferase"/>
</dbReference>
<comment type="caution">
    <text evidence="4">The sequence shown here is derived from an EMBL/GenBank/DDBJ whole genome shotgun (WGS) entry which is preliminary data.</text>
</comment>
<feature type="domain" description="N-acetyltransferase" evidence="3">
    <location>
        <begin position="15"/>
        <end position="182"/>
    </location>
</feature>
<keyword evidence="2" id="KW-0012">Acyltransferase</keyword>
<proteinExistence type="predicted"/>
<dbReference type="Proteomes" id="UP000616499">
    <property type="component" value="Unassembled WGS sequence"/>
</dbReference>
<dbReference type="Pfam" id="PF00583">
    <property type="entry name" value="Acetyltransf_1"/>
    <property type="match status" value="1"/>
</dbReference>
<name>A0ABQ2H1K8_9PSED</name>
<dbReference type="PANTHER" id="PTHR43877">
    <property type="entry name" value="AMINOALKYLPHOSPHONATE N-ACETYLTRANSFERASE-RELATED-RELATED"/>
    <property type="match status" value="1"/>
</dbReference>
<organism evidence="4 5">
    <name type="scientific">Pseudomonas asuensis</name>
    <dbReference type="NCBI Taxonomy" id="1825787"/>
    <lineage>
        <taxon>Bacteria</taxon>
        <taxon>Pseudomonadati</taxon>
        <taxon>Pseudomonadota</taxon>
        <taxon>Gammaproteobacteria</taxon>
        <taxon>Pseudomonadales</taxon>
        <taxon>Pseudomonadaceae</taxon>
        <taxon>Pseudomonas</taxon>
    </lineage>
</organism>
<keyword evidence="5" id="KW-1185">Reference proteome</keyword>
<dbReference type="InterPro" id="IPR050832">
    <property type="entry name" value="Bact_Acetyltransf"/>
</dbReference>
<keyword evidence="1" id="KW-0808">Transferase</keyword>
<accession>A0ABQ2H1K8</accession>
<protein>
    <submittedName>
        <fullName evidence="4">GNAT family N-acetyltransferase</fullName>
    </submittedName>
</protein>
<evidence type="ECO:0000259" key="3">
    <source>
        <dbReference type="PROSITE" id="PS51186"/>
    </source>
</evidence>
<dbReference type="SUPFAM" id="SSF55729">
    <property type="entry name" value="Acyl-CoA N-acyltransferases (Nat)"/>
    <property type="match status" value="1"/>
</dbReference>
<evidence type="ECO:0000256" key="2">
    <source>
        <dbReference type="ARBA" id="ARBA00023315"/>
    </source>
</evidence>
<gene>
    <name evidence="4" type="ORF">GCM10009425_37500</name>
</gene>
<evidence type="ECO:0000313" key="4">
    <source>
        <dbReference type="EMBL" id="GGM23155.1"/>
    </source>
</evidence>
<dbReference type="InterPro" id="IPR000182">
    <property type="entry name" value="GNAT_dom"/>
</dbReference>
<dbReference type="PROSITE" id="PS51186">
    <property type="entry name" value="GNAT"/>
    <property type="match status" value="1"/>
</dbReference>
<evidence type="ECO:0000313" key="5">
    <source>
        <dbReference type="Proteomes" id="UP000616499"/>
    </source>
</evidence>
<evidence type="ECO:0000256" key="1">
    <source>
        <dbReference type="ARBA" id="ARBA00022679"/>
    </source>
</evidence>
<sequence length="182" mass="20199">MNEEKVLALLQESLMNVRAATPGDAAAIATIHVESWRTAYRGIVPQALLDSLQHEPRRAYWQSKLEADNAEVWVAERNGAALGWIACGEDRDVPENASRREIHAIYVAPQHYRTGVGTALLNHYFSTLSHPPVAQVFLWVLQDNVAALAFYQQHGFDVTDTKKTISRAGADLVEIKLSKPLA</sequence>